<sequence>MSGRFQRHNNFRGGRGRGRLPSIYSNLNKNLNSSTIMDCRFTDLDRQSDQPGSSSQEEVDAFQASLSDFLKQEQKRKESNQSQTGASSSSPCPVFQRNATKEFPQDKPFFCDKCFRGYNTKHMYERHLETHIKCTYEGCKFEANNWFLAKHITNVHEMGISSMGSQSRNDKWIEARKRNFPSKNTIEEKQKTLEERTTKGDVLVATNNFGKFKIQTNKVANNQNPVELHEQPNDKDSIERYSSEKVEDNSKDSNDSDNSGTQCKLQKILKEADRLGSPANNRAANFLSKQQPFEKSSLLEQ</sequence>
<feature type="compositionally biased region" description="Polar residues" evidence="1">
    <location>
        <begin position="278"/>
        <end position="301"/>
    </location>
</feature>
<organism evidence="3 4">
    <name type="scientific">Romanomermis culicivorax</name>
    <name type="common">Nematode worm</name>
    <dbReference type="NCBI Taxonomy" id="13658"/>
    <lineage>
        <taxon>Eukaryota</taxon>
        <taxon>Metazoa</taxon>
        <taxon>Ecdysozoa</taxon>
        <taxon>Nematoda</taxon>
        <taxon>Enoplea</taxon>
        <taxon>Dorylaimia</taxon>
        <taxon>Mermithida</taxon>
        <taxon>Mermithoidea</taxon>
        <taxon>Mermithidae</taxon>
        <taxon>Romanomermis</taxon>
    </lineage>
</organism>
<dbReference type="Pfam" id="PF10453">
    <property type="entry name" value="NUFIP1"/>
    <property type="match status" value="1"/>
</dbReference>
<dbReference type="PROSITE" id="PS00028">
    <property type="entry name" value="ZINC_FINGER_C2H2_1"/>
    <property type="match status" value="1"/>
</dbReference>
<dbReference type="WBParaSite" id="nRc.2.0.1.t06615-RA">
    <property type="protein sequence ID" value="nRc.2.0.1.t06615-RA"/>
    <property type="gene ID" value="nRc.2.0.1.g06615"/>
</dbReference>
<dbReference type="InterPro" id="IPR019496">
    <property type="entry name" value="NUFIP1_cons_dom"/>
</dbReference>
<dbReference type="AlphaFoldDB" id="A0A915HXR7"/>
<accession>A0A915HXR7</accession>
<dbReference type="SMART" id="SM00355">
    <property type="entry name" value="ZnF_C2H2"/>
    <property type="match status" value="2"/>
</dbReference>
<feature type="compositionally biased region" description="Basic and acidic residues" evidence="1">
    <location>
        <begin position="227"/>
        <end position="254"/>
    </location>
</feature>
<feature type="region of interest" description="Disordered" evidence="1">
    <location>
        <begin position="1"/>
        <end position="22"/>
    </location>
</feature>
<dbReference type="Proteomes" id="UP000887565">
    <property type="component" value="Unplaced"/>
</dbReference>
<protein>
    <submittedName>
        <fullName evidence="4">C2H2-type domain-containing protein</fullName>
    </submittedName>
</protein>
<evidence type="ECO:0000313" key="4">
    <source>
        <dbReference type="WBParaSite" id="nRc.2.0.1.t06615-RA"/>
    </source>
</evidence>
<reference evidence="4" key="1">
    <citation type="submission" date="2022-11" db="UniProtKB">
        <authorList>
            <consortium name="WormBaseParasite"/>
        </authorList>
    </citation>
    <scope>IDENTIFICATION</scope>
</reference>
<keyword evidence="3" id="KW-1185">Reference proteome</keyword>
<name>A0A915HXR7_ROMCU</name>
<feature type="compositionally biased region" description="Low complexity" evidence="1">
    <location>
        <begin position="80"/>
        <end position="90"/>
    </location>
</feature>
<evidence type="ECO:0000259" key="2">
    <source>
        <dbReference type="PROSITE" id="PS00028"/>
    </source>
</evidence>
<evidence type="ECO:0000313" key="3">
    <source>
        <dbReference type="Proteomes" id="UP000887565"/>
    </source>
</evidence>
<feature type="region of interest" description="Disordered" evidence="1">
    <location>
        <begin position="72"/>
        <end position="96"/>
    </location>
</feature>
<proteinExistence type="predicted"/>
<feature type="domain" description="C2H2-type" evidence="2">
    <location>
        <begin position="111"/>
        <end position="131"/>
    </location>
</feature>
<feature type="region of interest" description="Disordered" evidence="1">
    <location>
        <begin position="220"/>
        <end position="301"/>
    </location>
</feature>
<dbReference type="InterPro" id="IPR013087">
    <property type="entry name" value="Znf_C2H2_type"/>
</dbReference>
<feature type="compositionally biased region" description="Basic residues" evidence="1">
    <location>
        <begin position="1"/>
        <end position="18"/>
    </location>
</feature>
<evidence type="ECO:0000256" key="1">
    <source>
        <dbReference type="SAM" id="MobiDB-lite"/>
    </source>
</evidence>